<accession>A0A5B8XCF7</accession>
<protein>
    <submittedName>
        <fullName evidence="1">SpoVG-like protein</fullName>
    </submittedName>
</protein>
<proteinExistence type="predicted"/>
<dbReference type="EMBL" id="CP029077">
    <property type="protein sequence ID" value="QED23018.1"/>
    <property type="molecule type" value="Genomic_DNA"/>
</dbReference>
<reference evidence="1 2" key="1">
    <citation type="journal article" date="2019" name="ISME J.">
        <title>Deianiraea, an extracellular bacterium associated with the ciliate Paramecium, suggests an alternative scenario for the evolution of Rickettsiales.</title>
        <authorList>
            <person name="Castelli M."/>
            <person name="Sabaneyeva E."/>
            <person name="Lanzoni O."/>
            <person name="Lebedeva N."/>
            <person name="Floriano A.M."/>
            <person name="Gaiarsa S."/>
            <person name="Benken K."/>
            <person name="Modeo L."/>
            <person name="Bandi C."/>
            <person name="Potekhin A."/>
            <person name="Sassera D."/>
            <person name="Petroni G."/>
        </authorList>
    </citation>
    <scope>NUCLEOTIDE SEQUENCE [LARGE SCALE GENOMIC DNA]</scope>
    <source>
        <strain evidence="1">CyL4-1</strain>
    </source>
</reference>
<keyword evidence="2" id="KW-1185">Reference proteome</keyword>
<dbReference type="SUPFAM" id="SSF160537">
    <property type="entry name" value="SpoVG-like"/>
    <property type="match status" value="1"/>
</dbReference>
<dbReference type="AlphaFoldDB" id="A0A5B8XCF7"/>
<dbReference type="GO" id="GO:0030435">
    <property type="term" value="P:sporulation resulting in formation of a cellular spore"/>
    <property type="evidence" value="ECO:0007669"/>
    <property type="project" value="InterPro"/>
</dbReference>
<name>A0A5B8XCF7_9RICK</name>
<evidence type="ECO:0000313" key="1">
    <source>
        <dbReference type="EMBL" id="QED23018.1"/>
    </source>
</evidence>
<dbReference type="Gene3D" id="3.30.1120.40">
    <property type="entry name" value="Stage V sporulation protein G"/>
    <property type="match status" value="1"/>
</dbReference>
<sequence>MKMEKISISEVKINLIKPQEGLIGFASLVINESIYLSGIGVYRKFGTNDFRLTYPTKKDGFNLFHPITKEVSKQIEEAIFQVVKTVMSKVYDRYNNINV</sequence>
<organism evidence="1 2">
    <name type="scientific">Candidatus Deianiraea vastatrix</name>
    <dbReference type="NCBI Taxonomy" id="2163644"/>
    <lineage>
        <taxon>Bacteria</taxon>
        <taxon>Pseudomonadati</taxon>
        <taxon>Pseudomonadota</taxon>
        <taxon>Alphaproteobacteria</taxon>
        <taxon>Rickettsiales</taxon>
        <taxon>Candidatus Deianiraeaceae</taxon>
        <taxon>Candidatus Deianiraea</taxon>
    </lineage>
</organism>
<dbReference type="Proteomes" id="UP000321934">
    <property type="component" value="Chromosome"/>
</dbReference>
<gene>
    <name evidence="1" type="ORF">Deia_00210</name>
</gene>
<dbReference type="InterPro" id="IPR036751">
    <property type="entry name" value="SpoVG_sf"/>
</dbReference>
<evidence type="ECO:0000313" key="2">
    <source>
        <dbReference type="Proteomes" id="UP000321934"/>
    </source>
</evidence>